<reference evidence="2" key="1">
    <citation type="submission" date="2025-05" db="UniProtKB">
        <authorList>
            <consortium name="RefSeq"/>
        </authorList>
    </citation>
    <scope>NUCLEOTIDE SEQUENCE [LARGE SCALE GENOMIC DNA]</scope>
</reference>
<evidence type="ECO:0000313" key="3">
    <source>
        <dbReference type="RefSeq" id="XP_015895968.3"/>
    </source>
</evidence>
<keyword evidence="2" id="KW-1185">Reference proteome</keyword>
<dbReference type="AlphaFoldDB" id="A0A6P4B264"/>
<proteinExistence type="predicted"/>
<reference evidence="3" key="2">
    <citation type="submission" date="2025-08" db="UniProtKB">
        <authorList>
            <consortium name="RefSeq"/>
        </authorList>
    </citation>
    <scope>IDENTIFICATION</scope>
    <source>
        <tissue evidence="3">Seedling</tissue>
    </source>
</reference>
<feature type="signal peptide" evidence="1">
    <location>
        <begin position="1"/>
        <end position="29"/>
    </location>
</feature>
<evidence type="ECO:0000256" key="1">
    <source>
        <dbReference type="SAM" id="SignalP"/>
    </source>
</evidence>
<evidence type="ECO:0000313" key="2">
    <source>
        <dbReference type="Proteomes" id="UP001652623"/>
    </source>
</evidence>
<sequence length="344" mass="38188">MEALRSSSSTSTFIIVLVFVCGVIAQANAYTSLYCSNTYSRCYGKTVTCPYECPSSDSEDPKAKVCYINCDSPHCEAQCKKRKPNCNSPGSACYDPRFIGGDGVVFYFHGKSNEHFSLVSDLNLQINGRFIGHRPAGRTRDYTWIQALGILLNSHSFSVEATKVAKWDNQVDHLKFTYNGEDQIIPEGHLSIWYSPNKDIKVERISSKNSVVVSLKDTAEILVNVVPVTKEDNRVHNYQVPSDDCFAHLEVQFRFFSLSPKVEGVLGRTYRPDFVNPAKPGVAMPVLGGEDKYRTSSLLAPDCGSCLFTKEGVSQKEITPTVKEYDLLDCTRGFSGGYGIVCKK</sequence>
<protein>
    <submittedName>
        <fullName evidence="3">Uncharacterized protein LOC107429732</fullName>
    </submittedName>
</protein>
<feature type="chain" id="PRO_5045237417" evidence="1">
    <location>
        <begin position="30"/>
        <end position="344"/>
    </location>
</feature>
<organism evidence="2 3">
    <name type="scientific">Ziziphus jujuba</name>
    <name type="common">Chinese jujube</name>
    <name type="synonym">Ziziphus sativa</name>
    <dbReference type="NCBI Taxonomy" id="326968"/>
    <lineage>
        <taxon>Eukaryota</taxon>
        <taxon>Viridiplantae</taxon>
        <taxon>Streptophyta</taxon>
        <taxon>Embryophyta</taxon>
        <taxon>Tracheophyta</taxon>
        <taxon>Spermatophyta</taxon>
        <taxon>Magnoliopsida</taxon>
        <taxon>eudicotyledons</taxon>
        <taxon>Gunneridae</taxon>
        <taxon>Pentapetalae</taxon>
        <taxon>rosids</taxon>
        <taxon>fabids</taxon>
        <taxon>Rosales</taxon>
        <taxon>Rhamnaceae</taxon>
        <taxon>Paliureae</taxon>
        <taxon>Ziziphus</taxon>
    </lineage>
</organism>
<dbReference type="RefSeq" id="XP_015895968.3">
    <property type="nucleotide sequence ID" value="XM_016040482.4"/>
</dbReference>
<name>A0A6P4B264_ZIZJJ</name>
<dbReference type="InParanoid" id="A0A6P4B264"/>
<dbReference type="GeneID" id="107429732"/>
<gene>
    <name evidence="3" type="primary">LOC107429732</name>
</gene>
<dbReference type="Proteomes" id="UP001652623">
    <property type="component" value="Chromosome 1"/>
</dbReference>
<accession>A0A6P4B264</accession>
<dbReference type="InterPro" id="IPR009646">
    <property type="entry name" value="Root_cap"/>
</dbReference>
<dbReference type="PANTHER" id="PTHR31656">
    <property type="entry name" value="ROOT CAP DOMAIN-CONTAINING PROTEIN"/>
    <property type="match status" value="1"/>
</dbReference>
<dbReference type="KEGG" id="zju:107429732"/>
<keyword evidence="1" id="KW-0732">Signal</keyword>
<dbReference type="Pfam" id="PF06830">
    <property type="entry name" value="Root_cap"/>
    <property type="match status" value="1"/>
</dbReference>